<proteinExistence type="predicted"/>
<feature type="compositionally biased region" description="Basic and acidic residues" evidence="1">
    <location>
        <begin position="58"/>
        <end position="76"/>
    </location>
</feature>
<gene>
    <name evidence="2" type="ORF">AVEN_100315_1</name>
</gene>
<dbReference type="AlphaFoldDB" id="A0A4Y2UYY0"/>
<dbReference type="Proteomes" id="UP000499080">
    <property type="component" value="Unassembled WGS sequence"/>
</dbReference>
<feature type="compositionally biased region" description="Basic and acidic residues" evidence="1">
    <location>
        <begin position="22"/>
        <end position="40"/>
    </location>
</feature>
<evidence type="ECO:0000313" key="2">
    <source>
        <dbReference type="EMBL" id="GBO18199.1"/>
    </source>
</evidence>
<evidence type="ECO:0000256" key="1">
    <source>
        <dbReference type="SAM" id="MobiDB-lite"/>
    </source>
</evidence>
<sequence length="91" mass="10804">MPPKKRVSFHKSSVGKKRKTKKSETEEISRRKRTDAERMAFRRQRANFDESQASAERMAVRRQRETSEERQVRLQADAESRRTAFLMANCM</sequence>
<name>A0A4Y2UYY0_ARAVE</name>
<feature type="compositionally biased region" description="Basic residues" evidence="1">
    <location>
        <begin position="1"/>
        <end position="21"/>
    </location>
</feature>
<organism evidence="2 3">
    <name type="scientific">Araneus ventricosus</name>
    <name type="common">Orbweaver spider</name>
    <name type="synonym">Epeira ventricosa</name>
    <dbReference type="NCBI Taxonomy" id="182803"/>
    <lineage>
        <taxon>Eukaryota</taxon>
        <taxon>Metazoa</taxon>
        <taxon>Ecdysozoa</taxon>
        <taxon>Arthropoda</taxon>
        <taxon>Chelicerata</taxon>
        <taxon>Arachnida</taxon>
        <taxon>Araneae</taxon>
        <taxon>Araneomorphae</taxon>
        <taxon>Entelegynae</taxon>
        <taxon>Araneoidea</taxon>
        <taxon>Araneidae</taxon>
        <taxon>Araneus</taxon>
    </lineage>
</organism>
<keyword evidence="3" id="KW-1185">Reference proteome</keyword>
<dbReference type="EMBL" id="BGPR01041834">
    <property type="protein sequence ID" value="GBO18199.1"/>
    <property type="molecule type" value="Genomic_DNA"/>
</dbReference>
<feature type="region of interest" description="Disordered" evidence="1">
    <location>
        <begin position="1"/>
        <end position="76"/>
    </location>
</feature>
<comment type="caution">
    <text evidence="2">The sequence shown here is derived from an EMBL/GenBank/DDBJ whole genome shotgun (WGS) entry which is preliminary data.</text>
</comment>
<protein>
    <submittedName>
        <fullName evidence="2">Uncharacterized protein</fullName>
    </submittedName>
</protein>
<reference evidence="2 3" key="1">
    <citation type="journal article" date="2019" name="Sci. Rep.">
        <title>Orb-weaving spider Araneus ventricosus genome elucidates the spidroin gene catalogue.</title>
        <authorList>
            <person name="Kono N."/>
            <person name="Nakamura H."/>
            <person name="Ohtoshi R."/>
            <person name="Moran D.A.P."/>
            <person name="Shinohara A."/>
            <person name="Yoshida Y."/>
            <person name="Fujiwara M."/>
            <person name="Mori M."/>
            <person name="Tomita M."/>
            <person name="Arakawa K."/>
        </authorList>
    </citation>
    <scope>NUCLEOTIDE SEQUENCE [LARGE SCALE GENOMIC DNA]</scope>
</reference>
<evidence type="ECO:0000313" key="3">
    <source>
        <dbReference type="Proteomes" id="UP000499080"/>
    </source>
</evidence>
<accession>A0A4Y2UYY0</accession>